<evidence type="ECO:0000256" key="3">
    <source>
        <dbReference type="ARBA" id="ARBA00017411"/>
    </source>
</evidence>
<name>Q3TLS0_MOUSE</name>
<evidence type="ECO:0000256" key="6">
    <source>
        <dbReference type="ARBA" id="ARBA00023125"/>
    </source>
</evidence>
<evidence type="ECO:0000256" key="4">
    <source>
        <dbReference type="ARBA" id="ARBA00022454"/>
    </source>
</evidence>
<dbReference type="PeptideAtlas" id="Q3TLS0"/>
<reference evidence="10" key="5">
    <citation type="journal article" date="2002" name="Nature">
        <title>Analysis of the mouse transcriptome based on functional annotation of 60,770 full-length cDNAs.</title>
        <authorList>
            <consortium name="The FANTOM Consortium and the RIKEN Genome Exploration Research Group Phase I and II Team"/>
        </authorList>
    </citation>
    <scope>NUCLEOTIDE SEQUENCE</scope>
    <source>
        <tissue evidence="10">Mammary gland</tissue>
    </source>
</reference>
<dbReference type="EMBL" id="AK166348">
    <property type="protein sequence ID" value="BAE38722.1"/>
    <property type="molecule type" value="mRNA"/>
</dbReference>
<reference evidence="10" key="6">
    <citation type="submission" date="2004-04" db="EMBL/GenBank/DDBJ databases">
        <authorList>
            <person name="Arakawa T."/>
            <person name="Carninci P."/>
            <person name="Fukuda S."/>
            <person name="Hashizume W."/>
            <person name="Hayashida K."/>
            <person name="Hori F."/>
            <person name="Iida J."/>
            <person name="Imamura K."/>
            <person name="Imotani K."/>
            <person name="Itoh M."/>
            <person name="Kanagawa S."/>
            <person name="Kawai J."/>
            <person name="Kojima M."/>
            <person name="Konno H."/>
            <person name="Murata M."/>
            <person name="Nakamura M."/>
            <person name="Ninomiya N."/>
            <person name="Nishiyori H."/>
            <person name="Nomura K."/>
            <person name="Ohno M."/>
            <person name="Sakazume N."/>
            <person name="Sano H."/>
            <person name="Sasaki D."/>
            <person name="Shibata K."/>
            <person name="Shiraki T."/>
            <person name="Tagami M."/>
            <person name="Tagami Y."/>
            <person name="Waki K."/>
            <person name="Watahiki A."/>
            <person name="Muramatsu M."/>
            <person name="Hayashizaki Y."/>
        </authorList>
    </citation>
    <scope>NUCLEOTIDE SEQUENCE</scope>
    <source>
        <tissue evidence="10">Mammary gland</tissue>
    </source>
</reference>
<dbReference type="CDD" id="cd04483">
    <property type="entry name" value="hOBFC1_like"/>
    <property type="match status" value="1"/>
</dbReference>
<reference evidence="10" key="8">
    <citation type="journal article" date="2005" name="Science">
        <title>Antisense Transcription in the Mammalian Transcriptome.</title>
        <authorList>
            <consortium name="RIKEN Genome Exploration Research Group and Genome Science Group (Genome Network Project Core Group) and the FANTOM Consortium"/>
        </authorList>
    </citation>
    <scope>NUCLEOTIDE SEQUENCE</scope>
    <source>
        <tissue evidence="10">Mammary gland</tissue>
    </source>
</reference>
<dbReference type="GO" id="GO:0000781">
    <property type="term" value="C:chromosome, telomeric region"/>
    <property type="evidence" value="ECO:0007669"/>
    <property type="project" value="UniProtKB-SubCell"/>
</dbReference>
<dbReference type="AlphaFoldDB" id="Q3TLS0"/>
<evidence type="ECO:0000256" key="5">
    <source>
        <dbReference type="ARBA" id="ARBA00022895"/>
    </source>
</evidence>
<dbReference type="Gene3D" id="2.40.50.140">
    <property type="entry name" value="Nucleic acid-binding proteins"/>
    <property type="match status" value="1"/>
</dbReference>
<keyword evidence="6" id="KW-0238">DNA-binding</keyword>
<dbReference type="InterPro" id="IPR012340">
    <property type="entry name" value="NA-bd_OB-fold"/>
</dbReference>
<keyword evidence="7" id="KW-0539">Nucleus</keyword>
<proteinExistence type="evidence at transcript level"/>
<organism evidence="10">
    <name type="scientific">Mus musculus</name>
    <name type="common">Mouse</name>
    <dbReference type="NCBI Taxonomy" id="10090"/>
    <lineage>
        <taxon>Eukaryota</taxon>
        <taxon>Metazoa</taxon>
        <taxon>Chordata</taxon>
        <taxon>Craniata</taxon>
        <taxon>Vertebrata</taxon>
        <taxon>Euteleostomi</taxon>
        <taxon>Mammalia</taxon>
        <taxon>Eutheria</taxon>
        <taxon>Euarchontoglires</taxon>
        <taxon>Glires</taxon>
        <taxon>Rodentia</taxon>
        <taxon>Myomorpha</taxon>
        <taxon>Muroidea</taxon>
        <taxon>Muridae</taxon>
        <taxon>Murinae</taxon>
        <taxon>Mus</taxon>
        <taxon>Mus</taxon>
    </lineage>
</organism>
<dbReference type="InterPro" id="IPR040260">
    <property type="entry name" value="RFA2-like"/>
</dbReference>
<sequence length="190" mass="20724">MPQPCLLMECESSPREEEIPPLFWGLDPVFLAFAKLYIKDILEMKESQQVPGTYFYNGHPIRRVDIMGAVISVKERETFYSYGVDDATGVINCVCWKKLSNAESSSGNCACHSPLMSLKVAHQRAVSQCLHIKLLPGCIGGPDTLSLGGPETLSPVLWLPGCIGGPDRHPALVVKKGSCFSPTSLVLIFS</sequence>
<reference evidence="10" key="4">
    <citation type="journal article" date="2001" name="Nature">
        <title>Functional annotation of a full-length mouse cDNA collection.</title>
        <authorList>
            <consortium name="The RIKEN Genome Exploration Research Group Phase II Team and the FANTOM Consortium"/>
        </authorList>
    </citation>
    <scope>NUCLEOTIDE SEQUENCE</scope>
    <source>
        <tissue evidence="10">Mammary gland</tissue>
    </source>
</reference>
<evidence type="ECO:0000313" key="10">
    <source>
        <dbReference type="EMBL" id="BAE38722.1"/>
    </source>
</evidence>
<evidence type="ECO:0000313" key="11">
    <source>
        <dbReference type="MGI" id="MGI:1915581"/>
    </source>
</evidence>
<dbReference type="InterPro" id="IPR018856">
    <property type="entry name" value="Stn1_N"/>
</dbReference>
<reference evidence="10" key="1">
    <citation type="journal article" date="1999" name="Methods Enzymol.">
        <title>High-efficiency full-length cDNA cloning.</title>
        <authorList>
            <person name="Carninci P."/>
            <person name="Hayashizaki Y."/>
        </authorList>
    </citation>
    <scope>NUCLEOTIDE SEQUENCE</scope>
    <source>
        <tissue evidence="10">Mammary gland</tissue>
    </source>
</reference>
<evidence type="ECO:0000259" key="9">
    <source>
        <dbReference type="Pfam" id="PF10451"/>
    </source>
</evidence>
<gene>
    <name evidence="11" type="primary">Stn1</name>
    <name evidence="11" type="synonym">Obfc1</name>
</gene>
<keyword evidence="4" id="KW-0158">Chromosome</keyword>
<evidence type="ECO:0000256" key="2">
    <source>
        <dbReference type="ARBA" id="ARBA00004574"/>
    </source>
</evidence>
<keyword evidence="5" id="KW-0779">Telomere</keyword>
<dbReference type="GO" id="GO:0005634">
    <property type="term" value="C:nucleus"/>
    <property type="evidence" value="ECO:0007669"/>
    <property type="project" value="UniProtKB-SubCell"/>
</dbReference>
<comment type="subcellular location">
    <subcellularLocation>
        <location evidence="2">Chromosome</location>
        <location evidence="2">Telomere</location>
    </subcellularLocation>
    <subcellularLocation>
        <location evidence="1">Nucleus</location>
    </subcellularLocation>
</comment>
<feature type="domain" description="CST complex subunit Stn1 N-terminal" evidence="9">
    <location>
        <begin position="52"/>
        <end position="101"/>
    </location>
</feature>
<dbReference type="PANTHER" id="PTHR13989:SF33">
    <property type="entry name" value="CST COMPLEX SUBUNIT STN1"/>
    <property type="match status" value="1"/>
</dbReference>
<dbReference type="MGI" id="MGI:1915581">
    <property type="gene designation" value="Stn1"/>
</dbReference>
<reference evidence="10" key="3">
    <citation type="journal article" date="2000" name="Genome Res.">
        <title>RIKEN integrated sequence analysis (RISA) system--384-format sequencing pipeline with 384 multicapillary sequencer.</title>
        <authorList>
            <person name="Shibata K."/>
            <person name="Itoh M."/>
            <person name="Aizawa K."/>
            <person name="Nagaoka S."/>
            <person name="Sasaki N."/>
            <person name="Carninci P."/>
            <person name="Konno H."/>
            <person name="Akiyama J."/>
            <person name="Nishi K."/>
            <person name="Kitsunai T."/>
            <person name="Tashiro H."/>
            <person name="Itoh M."/>
            <person name="Sumi N."/>
            <person name="Ishii Y."/>
            <person name="Nakamura S."/>
            <person name="Hazama M."/>
            <person name="Nishine T."/>
            <person name="Harada A."/>
            <person name="Yamamoto R."/>
            <person name="Matsumoto H."/>
            <person name="Sakaguchi S."/>
            <person name="Ikegami T."/>
            <person name="Kashiwagi K."/>
            <person name="Fujiwake S."/>
            <person name="Inoue K."/>
            <person name="Togawa Y."/>
            <person name="Izawa M."/>
            <person name="Ohara E."/>
            <person name="Watahiki M."/>
            <person name="Yoneda Y."/>
            <person name="Ishikawa T."/>
            <person name="Ozawa K."/>
            <person name="Tanaka T."/>
            <person name="Matsuura S."/>
            <person name="Kawai J."/>
            <person name="Okazaki Y."/>
            <person name="Muramatsu M."/>
            <person name="Inoue Y."/>
            <person name="Kira A."/>
            <person name="Hayashizaki Y."/>
        </authorList>
    </citation>
    <scope>NUCLEOTIDE SEQUENCE</scope>
    <source>
        <tissue evidence="10">Mammary gland</tissue>
    </source>
</reference>
<dbReference type="Pfam" id="PF10451">
    <property type="entry name" value="Stn1"/>
    <property type="match status" value="1"/>
</dbReference>
<evidence type="ECO:0000256" key="7">
    <source>
        <dbReference type="ARBA" id="ARBA00023242"/>
    </source>
</evidence>
<dbReference type="PANTHER" id="PTHR13989">
    <property type="entry name" value="REPLICATION PROTEIN A-RELATED"/>
    <property type="match status" value="1"/>
</dbReference>
<reference evidence="10" key="7">
    <citation type="journal article" date="2005" name="Science">
        <title>The Transcriptional Landscape of the Mammalian Genome.</title>
        <authorList>
            <consortium name="The FANTOM Consortium"/>
            <consortium name="Riken Genome Exploration Research Group and Genome Science Group (Genome Network Project Core Group)"/>
        </authorList>
    </citation>
    <scope>NUCLEOTIDE SEQUENCE</scope>
    <source>
        <tissue evidence="10">Mammary gland</tissue>
    </source>
</reference>
<dbReference type="SUPFAM" id="SSF50249">
    <property type="entry name" value="Nucleic acid-binding proteins"/>
    <property type="match status" value="1"/>
</dbReference>
<dbReference type="GO" id="GO:0003677">
    <property type="term" value="F:DNA binding"/>
    <property type="evidence" value="ECO:0007669"/>
    <property type="project" value="UniProtKB-KW"/>
</dbReference>
<dbReference type="AGR" id="MGI:1915581"/>
<evidence type="ECO:0000256" key="1">
    <source>
        <dbReference type="ARBA" id="ARBA00004123"/>
    </source>
</evidence>
<dbReference type="UCSC" id="uc008hve.1">
    <property type="organism name" value="mouse"/>
</dbReference>
<protein>
    <recommendedName>
        <fullName evidence="3">CST complex subunit STN1</fullName>
    </recommendedName>
    <alternativeName>
        <fullName evidence="8">Suppressor of cdc thirteen homolog</fullName>
    </alternativeName>
</protein>
<reference evidence="10" key="2">
    <citation type="journal article" date="2000" name="Genome Res.">
        <title>Normalization and subtraction of cap-trapper-selected cDNAs to prepare full-length cDNA libraries for rapid discovery of new genes.</title>
        <authorList>
            <person name="Carninci P."/>
            <person name="Shibata Y."/>
            <person name="Hayatsu N."/>
            <person name="Sugahara Y."/>
            <person name="Shibata K."/>
            <person name="Itoh M."/>
            <person name="Konno H."/>
            <person name="Okazaki Y."/>
            <person name="Muramatsu M."/>
            <person name="Hayashizaki Y."/>
        </authorList>
    </citation>
    <scope>NUCLEOTIDE SEQUENCE</scope>
    <source>
        <tissue evidence="10">Mammary gland</tissue>
    </source>
</reference>
<accession>Q3TLS0</accession>
<evidence type="ECO:0000256" key="8">
    <source>
        <dbReference type="ARBA" id="ARBA00030039"/>
    </source>
</evidence>